<comment type="similarity">
    <text evidence="3">Belongs to the OpgD/OpgG family.</text>
</comment>
<dbReference type="InterPro" id="IPR014718">
    <property type="entry name" value="GH-type_carb-bd"/>
</dbReference>
<dbReference type="InterPro" id="IPR014438">
    <property type="entry name" value="Glucan_biosyn_MdoG/MdoD"/>
</dbReference>
<dbReference type="InterPro" id="IPR013783">
    <property type="entry name" value="Ig-like_fold"/>
</dbReference>
<evidence type="ECO:0000313" key="8">
    <source>
        <dbReference type="Proteomes" id="UP000662703"/>
    </source>
</evidence>
<comment type="caution">
    <text evidence="7">The sequence shown here is derived from an EMBL/GenBank/DDBJ whole genome shotgun (WGS) entry which is preliminary data.</text>
</comment>
<evidence type="ECO:0000313" key="7">
    <source>
        <dbReference type="EMBL" id="MBF5056993.1"/>
    </source>
</evidence>
<feature type="domain" description="Glucan biosynthesis periplasmic MdoG C-terminal" evidence="6">
    <location>
        <begin position="43"/>
        <end position="524"/>
    </location>
</feature>
<dbReference type="Proteomes" id="UP000662703">
    <property type="component" value="Unassembled WGS sequence"/>
</dbReference>
<dbReference type="InterPro" id="IPR007444">
    <property type="entry name" value="Glucan_biosyn_MdoG_C"/>
</dbReference>
<keyword evidence="4" id="KW-0732">Signal</keyword>
<dbReference type="PANTHER" id="PTHR30504:SF3">
    <property type="entry name" value="GLUCANS BIOSYNTHESIS PROTEIN D"/>
    <property type="match status" value="1"/>
</dbReference>
<evidence type="ECO:0000256" key="5">
    <source>
        <dbReference type="ARBA" id="ARBA00022764"/>
    </source>
</evidence>
<organism evidence="7 8">
    <name type="scientific">Alloalcanivorax profundimaris</name>
    <dbReference type="NCBI Taxonomy" id="2735259"/>
    <lineage>
        <taxon>Bacteria</taxon>
        <taxon>Pseudomonadati</taxon>
        <taxon>Pseudomonadota</taxon>
        <taxon>Gammaproteobacteria</taxon>
        <taxon>Oceanospirillales</taxon>
        <taxon>Alcanivoracaceae</taxon>
        <taxon>Alloalcanivorax</taxon>
    </lineage>
</organism>
<comment type="pathway">
    <text evidence="2">Glycan metabolism; osmoregulated periplasmic glucan (OPG) biosynthesis.</text>
</comment>
<dbReference type="RefSeq" id="WP_194865339.1">
    <property type="nucleotide sequence ID" value="NZ_ARXX01000034.1"/>
</dbReference>
<evidence type="ECO:0000256" key="4">
    <source>
        <dbReference type="ARBA" id="ARBA00022729"/>
    </source>
</evidence>
<dbReference type="SUPFAM" id="SSF74650">
    <property type="entry name" value="Galactose mutarotase-like"/>
    <property type="match status" value="1"/>
</dbReference>
<sequence>MDRRELLKALGLFGTALLPAAPALARALEKAPGVGREGRGEPFSYAGLKGMARHFAGRPWRDPAKTLPKAIRDLTWDQYQAIRYRPDHALWADREDADFRFQFFHLGLHFETPVKIHEIVDGEARPIPYRTDLFDFSDSGVDPADLPEGLGFAGFRLLHHSDWERDVAAFLGASYFRATSASRQFGLSARGLAVNTALPEPEEFPRFTHFWFERLDDADRVRVYAFLDSPSVTGAYRFTLAREQGDLIMDVDAALYPRQAIERLGVAPLTSMYQVGENSRRVAWDWRPEIHDSDGLAMHTGGGEWLWRPLVNPPRLRFNSYGDDNPRGFGLLQRDQDFDHYQDDGVFYERRPSLWVEPRGDWGKGAVQLVEIPTLDETFDNIVAFWRPEEPVQAGREYLFGYRLSWTGQPPRPSLARCVATRTGLGGVVGQPREYFSWRFVVDFRGGPISDGELPAMGEVVPVIDSSAGRVEITSARPLHEIDGYRAMFDLVPPEDDLTPINLRLFLKRESDGAPLTETWIYQWSPPPMEERDLRNPGHL</sequence>
<comment type="subcellular location">
    <subcellularLocation>
        <location evidence="1">Periplasm</location>
    </subcellularLocation>
</comment>
<proteinExistence type="inferred from homology"/>
<keyword evidence="5" id="KW-0574">Periplasm</keyword>
<protein>
    <submittedName>
        <fullName evidence="7">Glucan biosynthesis protein D</fullName>
    </submittedName>
</protein>
<dbReference type="Pfam" id="PF04349">
    <property type="entry name" value="MdoG"/>
    <property type="match status" value="1"/>
</dbReference>
<dbReference type="InterPro" id="IPR014756">
    <property type="entry name" value="Ig_E-set"/>
</dbReference>
<accession>A0ABS0AS97</accession>
<dbReference type="PANTHER" id="PTHR30504">
    <property type="entry name" value="GLUCANS BIOSYNTHESIS PROTEIN"/>
    <property type="match status" value="1"/>
</dbReference>
<reference evidence="7 8" key="1">
    <citation type="submission" date="2012-09" db="EMBL/GenBank/DDBJ databases">
        <title>Genome Sequence of alkane-degrading Bacterium Alcanivorax sp. 521-1.</title>
        <authorList>
            <person name="Lai Q."/>
            <person name="Shao Z."/>
        </authorList>
    </citation>
    <scope>NUCLEOTIDE SEQUENCE [LARGE SCALE GENOMIC DNA]</scope>
    <source>
        <strain evidence="7 8">521-1</strain>
    </source>
</reference>
<dbReference type="Gene3D" id="2.70.98.10">
    <property type="match status" value="1"/>
</dbReference>
<dbReference type="Gene3D" id="2.60.40.10">
    <property type="entry name" value="Immunoglobulins"/>
    <property type="match status" value="1"/>
</dbReference>
<dbReference type="SUPFAM" id="SSF81296">
    <property type="entry name" value="E set domains"/>
    <property type="match status" value="1"/>
</dbReference>
<evidence type="ECO:0000256" key="1">
    <source>
        <dbReference type="ARBA" id="ARBA00004418"/>
    </source>
</evidence>
<dbReference type="InterPro" id="IPR011013">
    <property type="entry name" value="Gal_mutarotase_sf_dom"/>
</dbReference>
<gene>
    <name evidence="7" type="primary">mdoD</name>
    <name evidence="7" type="ORF">Y5W_02287</name>
</gene>
<evidence type="ECO:0000256" key="2">
    <source>
        <dbReference type="ARBA" id="ARBA00005001"/>
    </source>
</evidence>
<evidence type="ECO:0000256" key="3">
    <source>
        <dbReference type="ARBA" id="ARBA00009284"/>
    </source>
</evidence>
<name>A0ABS0AS97_9GAMM</name>
<evidence type="ECO:0000259" key="6">
    <source>
        <dbReference type="Pfam" id="PF04349"/>
    </source>
</evidence>
<dbReference type="PIRSF" id="PIRSF006281">
    <property type="entry name" value="MdoG"/>
    <property type="match status" value="1"/>
</dbReference>
<dbReference type="EMBL" id="ARXX01000034">
    <property type="protein sequence ID" value="MBF5056993.1"/>
    <property type="molecule type" value="Genomic_DNA"/>
</dbReference>
<keyword evidence="8" id="KW-1185">Reference proteome</keyword>